<keyword evidence="8" id="KW-0472">Membrane</keyword>
<dbReference type="InterPro" id="IPR036890">
    <property type="entry name" value="HATPase_C_sf"/>
</dbReference>
<dbReference type="CDD" id="cd00075">
    <property type="entry name" value="HATPase"/>
    <property type="match status" value="1"/>
</dbReference>
<sequence length="616" mass="68628">MQESTSRSSSAPIDEPAFLAEQRGLRRLRFSKTIEDAFQHYLHAKMASRVVVVATSSIVFMLLFMWLDYVYLPPELATYTLSIRAVGLGVICFAIWYSNRPGRVPPRYAFAMATVGYICVGIMVAMVITMARAAEVSIRVTHDGLYLVLLSGMFLLALPMRHAVLGSWTIVLSYLFAEMMMSAPARMLISDGIFLSNFAVMGSLGTYLYEYMQRRAYLNEQLLEAARRRAERESQSKTHFLATASHDLRQPLHAMLLFIQHLQEQPLNGEAQRTVGRLSDSTQLLQAMLNSLLDISRLSVGMVRPQIRSFNLAPWLQRLIASLDSVALRRGIQLELHCAPYLAVRSDTLLLERLLRNYLNNALLHADATVVRVEVSRNEDHLRIAVIDNGCGLEEADQERIFEEFTQLRNPARTLDKGVGLGLSICRQILHLLQYPSGVNSRPGEGACFWVEVPVGEWQAQPEEPMQAVVPNLHGQVALIENDRVSREAMQSLLSSWGCVVWAFASADEALAELGTAGVDVVLSDYRLEGELNGLELIRQLRERGIFGGPAALVTADTSDDLVESARLADLHLLNKPVLPARLRRLVHEMLEHAGRSAADARSGARNSPGRACEPE</sequence>
<dbReference type="GO" id="GO:0009927">
    <property type="term" value="F:histidine phosphotransfer kinase activity"/>
    <property type="evidence" value="ECO:0007669"/>
    <property type="project" value="TreeGrafter"/>
</dbReference>
<evidence type="ECO:0000256" key="6">
    <source>
        <dbReference type="PROSITE-ProRule" id="PRU00169"/>
    </source>
</evidence>
<dbReference type="Proteomes" id="UP000243518">
    <property type="component" value="Unassembled WGS sequence"/>
</dbReference>
<dbReference type="CDD" id="cd00156">
    <property type="entry name" value="REC"/>
    <property type="match status" value="1"/>
</dbReference>
<reference evidence="11 12" key="1">
    <citation type="submission" date="2016-10" db="EMBL/GenBank/DDBJ databases">
        <authorList>
            <person name="Varghese N."/>
            <person name="Submissions S."/>
        </authorList>
    </citation>
    <scope>NUCLEOTIDE SEQUENCE [LARGE SCALE GENOMIC DNA]</scope>
    <source>
        <strain evidence="11 12">CECT 8317</strain>
    </source>
</reference>
<feature type="transmembrane region" description="Helical" evidence="8">
    <location>
        <begin position="77"/>
        <end position="97"/>
    </location>
</feature>
<evidence type="ECO:0000256" key="1">
    <source>
        <dbReference type="ARBA" id="ARBA00000085"/>
    </source>
</evidence>
<evidence type="ECO:0000256" key="2">
    <source>
        <dbReference type="ARBA" id="ARBA00012438"/>
    </source>
</evidence>
<dbReference type="Pfam" id="PF02518">
    <property type="entry name" value="HATPase_c"/>
    <property type="match status" value="1"/>
</dbReference>
<feature type="transmembrane region" description="Helical" evidence="8">
    <location>
        <begin position="50"/>
        <end position="71"/>
    </location>
</feature>
<keyword evidence="8" id="KW-1133">Transmembrane helix</keyword>
<feature type="transmembrane region" description="Helical" evidence="8">
    <location>
        <begin position="188"/>
        <end position="209"/>
    </location>
</feature>
<comment type="catalytic activity">
    <reaction evidence="1">
        <text>ATP + protein L-histidine = ADP + protein N-phospho-L-histidine.</text>
        <dbReference type="EC" id="2.7.13.3"/>
    </reaction>
</comment>
<proteinExistence type="predicted"/>
<dbReference type="PROSITE" id="PS50110">
    <property type="entry name" value="RESPONSE_REGULATORY"/>
    <property type="match status" value="1"/>
</dbReference>
<feature type="modified residue" description="4-aspartylphosphate" evidence="6">
    <location>
        <position position="525"/>
    </location>
</feature>
<dbReference type="Gene3D" id="3.40.50.2300">
    <property type="match status" value="1"/>
</dbReference>
<dbReference type="Pfam" id="PF00512">
    <property type="entry name" value="HisKA"/>
    <property type="match status" value="1"/>
</dbReference>
<accession>A0AAQ1G5I1</accession>
<dbReference type="PRINTS" id="PR00344">
    <property type="entry name" value="BCTRLSENSOR"/>
</dbReference>
<feature type="region of interest" description="Disordered" evidence="7">
    <location>
        <begin position="597"/>
        <end position="616"/>
    </location>
</feature>
<dbReference type="PANTHER" id="PTHR43047:SF9">
    <property type="entry name" value="HISTIDINE KINASE"/>
    <property type="match status" value="1"/>
</dbReference>
<keyword evidence="12" id="KW-1185">Reference proteome</keyword>
<dbReference type="CDD" id="cd00082">
    <property type="entry name" value="HisKA"/>
    <property type="match status" value="1"/>
</dbReference>
<gene>
    <name evidence="11" type="ORF">SAMN05216586_101732</name>
</gene>
<dbReference type="InterPro" id="IPR003661">
    <property type="entry name" value="HisK_dim/P_dom"/>
</dbReference>
<evidence type="ECO:0000313" key="11">
    <source>
        <dbReference type="EMBL" id="SEF70713.1"/>
    </source>
</evidence>
<dbReference type="RefSeq" id="WP_088273807.1">
    <property type="nucleotide sequence ID" value="NZ_FNVE01000001.1"/>
</dbReference>
<evidence type="ECO:0000256" key="4">
    <source>
        <dbReference type="ARBA" id="ARBA00022679"/>
    </source>
</evidence>
<dbReference type="InterPro" id="IPR003594">
    <property type="entry name" value="HATPase_dom"/>
</dbReference>
<dbReference type="EC" id="2.7.13.3" evidence="2"/>
<name>A0AAQ1G5I1_9GAMM</name>
<dbReference type="GO" id="GO:0005886">
    <property type="term" value="C:plasma membrane"/>
    <property type="evidence" value="ECO:0007669"/>
    <property type="project" value="TreeGrafter"/>
</dbReference>
<keyword evidence="5 11" id="KW-0418">Kinase</keyword>
<dbReference type="Gene3D" id="1.10.287.130">
    <property type="match status" value="1"/>
</dbReference>
<organism evidence="11 12">
    <name type="scientific">Halopseudomonas aestusnigri</name>
    <dbReference type="NCBI Taxonomy" id="857252"/>
    <lineage>
        <taxon>Bacteria</taxon>
        <taxon>Pseudomonadati</taxon>
        <taxon>Pseudomonadota</taxon>
        <taxon>Gammaproteobacteria</taxon>
        <taxon>Pseudomonadales</taxon>
        <taxon>Pseudomonadaceae</taxon>
        <taxon>Halopseudomonas</taxon>
    </lineage>
</organism>
<keyword evidence="3 6" id="KW-0597">Phosphoprotein</keyword>
<dbReference type="InterPro" id="IPR011006">
    <property type="entry name" value="CheY-like_superfamily"/>
</dbReference>
<dbReference type="Pfam" id="PF00072">
    <property type="entry name" value="Response_reg"/>
    <property type="match status" value="1"/>
</dbReference>
<evidence type="ECO:0000256" key="8">
    <source>
        <dbReference type="SAM" id="Phobius"/>
    </source>
</evidence>
<dbReference type="Gene3D" id="3.30.565.10">
    <property type="entry name" value="Histidine kinase-like ATPase, C-terminal domain"/>
    <property type="match status" value="1"/>
</dbReference>
<dbReference type="SMART" id="SM00387">
    <property type="entry name" value="HATPase_c"/>
    <property type="match status" value="1"/>
</dbReference>
<evidence type="ECO:0000256" key="3">
    <source>
        <dbReference type="ARBA" id="ARBA00022553"/>
    </source>
</evidence>
<comment type="caution">
    <text evidence="11">The sequence shown here is derived from an EMBL/GenBank/DDBJ whole genome shotgun (WGS) entry which is preliminary data.</text>
</comment>
<dbReference type="InterPro" id="IPR004358">
    <property type="entry name" value="Sig_transdc_His_kin-like_C"/>
</dbReference>
<feature type="domain" description="Histidine kinase" evidence="9">
    <location>
        <begin position="243"/>
        <end position="457"/>
    </location>
</feature>
<evidence type="ECO:0000259" key="9">
    <source>
        <dbReference type="PROSITE" id="PS50109"/>
    </source>
</evidence>
<dbReference type="InterPro" id="IPR036097">
    <property type="entry name" value="HisK_dim/P_sf"/>
</dbReference>
<dbReference type="InterPro" id="IPR001789">
    <property type="entry name" value="Sig_transdc_resp-reg_receiver"/>
</dbReference>
<dbReference type="PROSITE" id="PS50109">
    <property type="entry name" value="HIS_KIN"/>
    <property type="match status" value="1"/>
</dbReference>
<dbReference type="EMBL" id="FNVE01000001">
    <property type="protein sequence ID" value="SEF70713.1"/>
    <property type="molecule type" value="Genomic_DNA"/>
</dbReference>
<protein>
    <recommendedName>
        <fullName evidence="2">histidine kinase</fullName>
        <ecNumber evidence="2">2.7.13.3</ecNumber>
    </recommendedName>
</protein>
<dbReference type="AlphaFoldDB" id="A0AAQ1G5I1"/>
<feature type="domain" description="Response regulatory" evidence="10">
    <location>
        <begin position="476"/>
        <end position="591"/>
    </location>
</feature>
<evidence type="ECO:0000256" key="7">
    <source>
        <dbReference type="SAM" id="MobiDB-lite"/>
    </source>
</evidence>
<keyword evidence="4" id="KW-0808">Transferase</keyword>
<keyword evidence="8" id="KW-0812">Transmembrane</keyword>
<evidence type="ECO:0000313" key="12">
    <source>
        <dbReference type="Proteomes" id="UP000243518"/>
    </source>
</evidence>
<dbReference type="SUPFAM" id="SSF52172">
    <property type="entry name" value="CheY-like"/>
    <property type="match status" value="1"/>
</dbReference>
<evidence type="ECO:0000256" key="5">
    <source>
        <dbReference type="ARBA" id="ARBA00022777"/>
    </source>
</evidence>
<feature type="transmembrane region" description="Helical" evidence="8">
    <location>
        <begin position="109"/>
        <end position="133"/>
    </location>
</feature>
<dbReference type="SUPFAM" id="SSF47384">
    <property type="entry name" value="Homodimeric domain of signal transducing histidine kinase"/>
    <property type="match status" value="1"/>
</dbReference>
<dbReference type="SUPFAM" id="SSF55874">
    <property type="entry name" value="ATPase domain of HSP90 chaperone/DNA topoisomerase II/histidine kinase"/>
    <property type="match status" value="1"/>
</dbReference>
<feature type="compositionally biased region" description="Low complexity" evidence="7">
    <location>
        <begin position="597"/>
        <end position="606"/>
    </location>
</feature>
<feature type="transmembrane region" description="Helical" evidence="8">
    <location>
        <begin position="145"/>
        <end position="176"/>
    </location>
</feature>
<dbReference type="GO" id="GO:0000155">
    <property type="term" value="F:phosphorelay sensor kinase activity"/>
    <property type="evidence" value="ECO:0007669"/>
    <property type="project" value="InterPro"/>
</dbReference>
<dbReference type="SMART" id="SM00388">
    <property type="entry name" value="HisKA"/>
    <property type="match status" value="1"/>
</dbReference>
<evidence type="ECO:0000259" key="10">
    <source>
        <dbReference type="PROSITE" id="PS50110"/>
    </source>
</evidence>
<dbReference type="PANTHER" id="PTHR43047">
    <property type="entry name" value="TWO-COMPONENT HISTIDINE PROTEIN KINASE"/>
    <property type="match status" value="1"/>
</dbReference>
<dbReference type="InterPro" id="IPR005467">
    <property type="entry name" value="His_kinase_dom"/>
</dbReference>
<dbReference type="SMART" id="SM00448">
    <property type="entry name" value="REC"/>
    <property type="match status" value="1"/>
</dbReference>